<name>A0A8H3ZHE5_VENIN</name>
<sequence>MPPTLQYIKPLSTPSQQETAQDIALQIHNLLAPLNQILAAAEPLTAGLLSSIICSIPGASTMYRGAIIAKSLHTPPIPNPFARLRQLAPEERRGECLGSCPDGPRRAPENILARRG</sequence>
<gene>
    <name evidence="3" type="ORF">EG327_010197</name>
</gene>
<reference evidence="3 4" key="1">
    <citation type="submission" date="2019-07" db="EMBL/GenBank/DDBJ databases">
        <title>Venturia inaequalis Genome Resource.</title>
        <authorList>
            <person name="Lichtner F.J."/>
        </authorList>
    </citation>
    <scope>NUCLEOTIDE SEQUENCE [LARGE SCALE GENOMIC DNA]</scope>
    <source>
        <strain evidence="3 4">DMI_063113</strain>
    </source>
</reference>
<dbReference type="Pfam" id="PF02464">
    <property type="entry name" value="CinA"/>
    <property type="match status" value="1"/>
</dbReference>
<protein>
    <recommendedName>
        <fullName evidence="2">CinA C-terminal domain-containing protein</fullName>
    </recommendedName>
</protein>
<dbReference type="AlphaFoldDB" id="A0A8H3ZHE5"/>
<evidence type="ECO:0000256" key="1">
    <source>
        <dbReference type="SAM" id="MobiDB-lite"/>
    </source>
</evidence>
<evidence type="ECO:0000313" key="3">
    <source>
        <dbReference type="EMBL" id="KAE9992096.1"/>
    </source>
</evidence>
<dbReference type="SUPFAM" id="SSF142433">
    <property type="entry name" value="CinA-like"/>
    <property type="match status" value="1"/>
</dbReference>
<dbReference type="InterPro" id="IPR008136">
    <property type="entry name" value="CinA_C"/>
</dbReference>
<dbReference type="InterPro" id="IPR036653">
    <property type="entry name" value="CinA-like_C"/>
</dbReference>
<dbReference type="Gene3D" id="3.90.950.20">
    <property type="entry name" value="CinA-like"/>
    <property type="match status" value="1"/>
</dbReference>
<keyword evidence="4" id="KW-1185">Reference proteome</keyword>
<organism evidence="3 4">
    <name type="scientific">Venturia inaequalis</name>
    <name type="common">Apple scab fungus</name>
    <dbReference type="NCBI Taxonomy" id="5025"/>
    <lineage>
        <taxon>Eukaryota</taxon>
        <taxon>Fungi</taxon>
        <taxon>Dikarya</taxon>
        <taxon>Ascomycota</taxon>
        <taxon>Pezizomycotina</taxon>
        <taxon>Dothideomycetes</taxon>
        <taxon>Pleosporomycetidae</taxon>
        <taxon>Venturiales</taxon>
        <taxon>Venturiaceae</taxon>
        <taxon>Venturia</taxon>
    </lineage>
</organism>
<dbReference type="EMBL" id="WNWR01000071">
    <property type="protein sequence ID" value="KAE9992096.1"/>
    <property type="molecule type" value="Genomic_DNA"/>
</dbReference>
<feature type="domain" description="CinA C-terminal" evidence="2">
    <location>
        <begin position="22"/>
        <end position="69"/>
    </location>
</feature>
<dbReference type="Proteomes" id="UP000490939">
    <property type="component" value="Unassembled WGS sequence"/>
</dbReference>
<comment type="caution">
    <text evidence="3">The sequence shown here is derived from an EMBL/GenBank/DDBJ whole genome shotgun (WGS) entry which is preliminary data.</text>
</comment>
<evidence type="ECO:0000259" key="2">
    <source>
        <dbReference type="Pfam" id="PF02464"/>
    </source>
</evidence>
<accession>A0A8H3ZHE5</accession>
<feature type="region of interest" description="Disordered" evidence="1">
    <location>
        <begin position="94"/>
        <end position="116"/>
    </location>
</feature>
<proteinExistence type="predicted"/>
<evidence type="ECO:0000313" key="4">
    <source>
        <dbReference type="Proteomes" id="UP000490939"/>
    </source>
</evidence>